<keyword evidence="2" id="KW-1185">Reference proteome</keyword>
<dbReference type="KEGG" id="spir:CWM47_20480"/>
<dbReference type="Proteomes" id="UP000232883">
    <property type="component" value="Chromosome"/>
</dbReference>
<dbReference type="AlphaFoldDB" id="A0A2K8Z279"/>
<evidence type="ECO:0000313" key="2">
    <source>
        <dbReference type="Proteomes" id="UP000232883"/>
    </source>
</evidence>
<proteinExistence type="predicted"/>
<evidence type="ECO:0000313" key="1">
    <source>
        <dbReference type="EMBL" id="AUD03992.1"/>
    </source>
</evidence>
<reference evidence="1 2" key="1">
    <citation type="submission" date="2017-11" db="EMBL/GenBank/DDBJ databases">
        <title>Taxonomic description and genome sequences of Spirosoma HA7 sp. nov., isolated from pollen microhabitat of Corylus avellana.</title>
        <authorList>
            <person name="Ambika Manirajan B."/>
            <person name="Suarez C."/>
            <person name="Ratering S."/>
            <person name="Geissler-Plaum R."/>
            <person name="Cardinale M."/>
            <person name="Sylvia S."/>
        </authorList>
    </citation>
    <scope>NUCLEOTIDE SEQUENCE [LARGE SCALE GENOMIC DNA]</scope>
    <source>
        <strain evidence="1 2">HA7</strain>
    </source>
</reference>
<accession>A0A2K8Z279</accession>
<organism evidence="1 2">
    <name type="scientific">Spirosoma pollinicola</name>
    <dbReference type="NCBI Taxonomy" id="2057025"/>
    <lineage>
        <taxon>Bacteria</taxon>
        <taxon>Pseudomonadati</taxon>
        <taxon>Bacteroidota</taxon>
        <taxon>Cytophagia</taxon>
        <taxon>Cytophagales</taxon>
        <taxon>Cytophagaceae</taxon>
        <taxon>Spirosoma</taxon>
    </lineage>
</organism>
<sequence length="392" mass="44578">MATLLGNSRVSALPQLTPRRGSQRRSETTIFTAESATDGFLRYRFEPVVEELAEFHDQAIIEAEFFQSLLFLSQAYGFGFDVTAMENTSVYPHNVFLAFSQAEAALQAADPNASLAIIEDDDTLRSTLAVYKVYETGFTSYYIPLEPLYQTLKGKSRLSASALLCSLVSYLHTVAGVAFFSDESSFVYYQCDMMAESMREDDEENQLAEFETLLTDTRLGGSILQRYIGWNQRHLDAFETRHQSFRPTDEWEEALHRISGSFLSLYRQYPDRTYYRSYERGLAHSDDDYSIDPDQRIGFLWQWGDWVHDNILESLDCDFNGGGYVEEPLAYHLFDRPCAEPPLCLAFEEVFYTSLDALADLLKNLADEQHNRQLREVVSANAGTAGLSTGEQ</sequence>
<dbReference type="RefSeq" id="WP_100990058.1">
    <property type="nucleotide sequence ID" value="NZ_CP025096.1"/>
</dbReference>
<protein>
    <submittedName>
        <fullName evidence="1">Uncharacterized protein</fullName>
    </submittedName>
</protein>
<dbReference type="EMBL" id="CP025096">
    <property type="protein sequence ID" value="AUD03992.1"/>
    <property type="molecule type" value="Genomic_DNA"/>
</dbReference>
<name>A0A2K8Z279_9BACT</name>
<gene>
    <name evidence="1" type="ORF">CWM47_20480</name>
</gene>
<dbReference type="OrthoDB" id="917674at2"/>